<dbReference type="InterPro" id="IPR015425">
    <property type="entry name" value="FH2_Formin"/>
</dbReference>
<dbReference type="InterPro" id="IPR042201">
    <property type="entry name" value="FH2_Formin_sf"/>
</dbReference>
<protein>
    <recommendedName>
        <fullName evidence="4">Formin-like protein</fullName>
    </recommendedName>
</protein>
<evidence type="ECO:0000256" key="5">
    <source>
        <dbReference type="SAM" id="MobiDB-lite"/>
    </source>
</evidence>
<dbReference type="Pfam" id="PF02181">
    <property type="entry name" value="FH2"/>
    <property type="match status" value="2"/>
</dbReference>
<dbReference type="SUPFAM" id="SSF101447">
    <property type="entry name" value="Formin homology 2 domain (FH2 domain)"/>
    <property type="match status" value="1"/>
</dbReference>
<evidence type="ECO:0000259" key="7">
    <source>
        <dbReference type="PROSITE" id="PS51444"/>
    </source>
</evidence>
<sequence>MVVEKFVIAIVIVFLFLSHGLLMHGSEGKLVAADLSLKMTDSMLIDYPLLHEYMGRMYGYEVVNTLHPKVKHAVNQCFIRRGFDLDLAKDDYRLNSMHIECLELITNWLHVHGRHLTNQSPRSVPNFSLDVGKFPAPAAGSTPSLSASPKLTDEQLTSAPAISQSPDLAPTSSASLHHYSIVLSISSPKPLKIAPAIPSSSHGDQQDRTKLVIIAVVLSSTGTSILLLCIFCCYWKFCRQRQYLVNGKDERPLLHLCNVSGLSNLSFGPVGLSNQTDNLGGLPSDGGLSQNDHVLYEDFNPNSTSLSDIVSSTQSFGLKNSSESKTLPLPPGRSTIPLSAPHHPTAAVPPPSAPPPPPPPPPPVIPPATKAAPPPSAPPLPFPNRKSGAQIPSPPERNTAVQPPPPSPNAAFPPLQVQGNSRTKQPPSFELNHFISLNADSDKSGPKTKLKPFFWDKVLANSQSNVWSHIRSGSFQFDEEMIESLFGYNNAAGGKVDGKKESTSGVPSPQFIQLLEPKKSQNLAISLKALNIKKHEVSEALMEGNELPTTLLQALLRMQPTTDEELKLRSYTGDLSFLAPAEQFLKELINIPFAYKRMDVLLFMSLLHEDVSIIKESFAILEASLGILDIKLDFIITLPFSLFFGVFYVACAELRNNRLFLKILEAVLKTGNRMNDGTFHGGAEAFKLDTLLKLADVKGTDKKTTLLHFVVKETIRSEGRRAARLARESGYMSILNNYNFSNDSFEDSKADSEERLHAIGLEAVSGLSSELNNVKKAAGFDIDATNNSVASFGRKLVEIKEFLNKDMRILEEESGFHHSLECFVEHAESAITFLLEEQKRIRSLVQRTTDYFHGSAAKDEGLRLFIIVRDFLVMLDKICTEVKKSSKKVSKPVKKNRDISTETPSPGPRQLLFPAIRDRQVDSSSSDEEDL</sequence>
<evidence type="ECO:0000256" key="2">
    <source>
        <dbReference type="ARBA" id="ARBA00022729"/>
    </source>
</evidence>
<dbReference type="InterPro" id="IPR027643">
    <property type="entry name" value="Formin-like_plant"/>
</dbReference>
<comment type="subcellular location">
    <subcellularLocation>
        <location evidence="1">Membrane</location>
        <topology evidence="1">Single-pass membrane protein</topology>
    </subcellularLocation>
</comment>
<feature type="compositionally biased region" description="Polar residues" evidence="5">
    <location>
        <begin position="316"/>
        <end position="325"/>
    </location>
</feature>
<dbReference type="EMBL" id="JACMSC010000003">
    <property type="protein sequence ID" value="KAG6529940.1"/>
    <property type="molecule type" value="Genomic_DNA"/>
</dbReference>
<dbReference type="GO" id="GO:0016020">
    <property type="term" value="C:membrane"/>
    <property type="evidence" value="ECO:0007669"/>
    <property type="project" value="UniProtKB-SubCell"/>
</dbReference>
<keyword evidence="9" id="KW-1185">Reference proteome</keyword>
<dbReference type="PROSITE" id="PS51444">
    <property type="entry name" value="FH2"/>
    <property type="match status" value="1"/>
</dbReference>
<dbReference type="GO" id="GO:0045010">
    <property type="term" value="P:actin nucleation"/>
    <property type="evidence" value="ECO:0007669"/>
    <property type="project" value="InterPro"/>
</dbReference>
<comment type="similarity">
    <text evidence="3">Belongs to the formin-like family. Class-I subfamily.</text>
</comment>
<feature type="transmembrane region" description="Helical" evidence="6">
    <location>
        <begin position="6"/>
        <end position="23"/>
    </location>
</feature>
<dbReference type="SMART" id="SM00498">
    <property type="entry name" value="FH2"/>
    <property type="match status" value="1"/>
</dbReference>
<feature type="compositionally biased region" description="Polar residues" evidence="5">
    <location>
        <begin position="417"/>
        <end position="426"/>
    </location>
</feature>
<accession>A0A8J5LQJ7</accession>
<reference evidence="8 9" key="1">
    <citation type="submission" date="2020-08" db="EMBL/GenBank/DDBJ databases">
        <title>Plant Genome Project.</title>
        <authorList>
            <person name="Zhang R.-G."/>
        </authorList>
    </citation>
    <scope>NUCLEOTIDE SEQUENCE [LARGE SCALE GENOMIC DNA]</scope>
    <source>
        <tissue evidence="8">Rhizome</tissue>
    </source>
</reference>
<comment type="caution">
    <text evidence="8">The sequence shown here is derived from an EMBL/GenBank/DDBJ whole genome shotgun (WGS) entry which is preliminary data.</text>
</comment>
<dbReference type="GO" id="GO:0051015">
    <property type="term" value="F:actin filament binding"/>
    <property type="evidence" value="ECO:0007669"/>
    <property type="project" value="InterPro"/>
</dbReference>
<feature type="domain" description="FH2" evidence="7">
    <location>
        <begin position="440"/>
        <end position="901"/>
    </location>
</feature>
<dbReference type="AlphaFoldDB" id="A0A8J5LQJ7"/>
<evidence type="ECO:0000256" key="4">
    <source>
        <dbReference type="RuleBase" id="RU361260"/>
    </source>
</evidence>
<keyword evidence="6" id="KW-0812">Transmembrane</keyword>
<feature type="compositionally biased region" description="Pro residues" evidence="5">
    <location>
        <begin position="347"/>
        <end position="382"/>
    </location>
</feature>
<proteinExistence type="inferred from homology"/>
<evidence type="ECO:0000256" key="3">
    <source>
        <dbReference type="ARBA" id="ARBA00025793"/>
    </source>
</evidence>
<dbReference type="PANTHER" id="PTHR23213:SF269">
    <property type="entry name" value="FORMIN-LIKE PROTEIN 5"/>
    <property type="match status" value="1"/>
</dbReference>
<dbReference type="PANTHER" id="PTHR23213">
    <property type="entry name" value="FORMIN-RELATED"/>
    <property type="match status" value="1"/>
</dbReference>
<evidence type="ECO:0000256" key="6">
    <source>
        <dbReference type="SAM" id="Phobius"/>
    </source>
</evidence>
<name>A0A8J5LQJ7_ZINOF</name>
<evidence type="ECO:0000256" key="1">
    <source>
        <dbReference type="ARBA" id="ARBA00004167"/>
    </source>
</evidence>
<organism evidence="8 9">
    <name type="scientific">Zingiber officinale</name>
    <name type="common">Ginger</name>
    <name type="synonym">Amomum zingiber</name>
    <dbReference type="NCBI Taxonomy" id="94328"/>
    <lineage>
        <taxon>Eukaryota</taxon>
        <taxon>Viridiplantae</taxon>
        <taxon>Streptophyta</taxon>
        <taxon>Embryophyta</taxon>
        <taxon>Tracheophyta</taxon>
        <taxon>Spermatophyta</taxon>
        <taxon>Magnoliopsida</taxon>
        <taxon>Liliopsida</taxon>
        <taxon>Zingiberales</taxon>
        <taxon>Zingiberaceae</taxon>
        <taxon>Zingiber</taxon>
    </lineage>
</organism>
<keyword evidence="6" id="KW-1133">Transmembrane helix</keyword>
<gene>
    <name evidence="8" type="ORF">ZIOFF_012157</name>
</gene>
<feature type="region of interest" description="Disordered" evidence="5">
    <location>
        <begin position="316"/>
        <end position="428"/>
    </location>
</feature>
<evidence type="ECO:0000313" key="8">
    <source>
        <dbReference type="EMBL" id="KAG6529940.1"/>
    </source>
</evidence>
<dbReference type="Gene3D" id="1.20.58.2220">
    <property type="entry name" value="Formin, FH2 domain"/>
    <property type="match status" value="1"/>
</dbReference>
<dbReference type="Proteomes" id="UP000734854">
    <property type="component" value="Unassembled WGS sequence"/>
</dbReference>
<evidence type="ECO:0000313" key="9">
    <source>
        <dbReference type="Proteomes" id="UP000734854"/>
    </source>
</evidence>
<keyword evidence="2" id="KW-0732">Signal</keyword>
<feature type="region of interest" description="Disordered" evidence="5">
    <location>
        <begin position="887"/>
        <end position="931"/>
    </location>
</feature>
<keyword evidence="6" id="KW-0472">Membrane</keyword>